<protein>
    <submittedName>
        <fullName evidence="2">Ubiquinone/menaquinone biosynthesis C-methylase UbiE</fullName>
    </submittedName>
</protein>
<evidence type="ECO:0000313" key="2">
    <source>
        <dbReference type="EMBL" id="MBP2242969.1"/>
    </source>
</evidence>
<gene>
    <name evidence="2" type="ORF">J2Z40_003551</name>
</gene>
<dbReference type="Proteomes" id="UP001519293">
    <property type="component" value="Unassembled WGS sequence"/>
</dbReference>
<sequence length="248" mass="28298">MNRDKYSAIAHRDHVFSNPISTEKVNKLIDLIPLKPENKMIDIGAGSCELPIRFVETYDVTATAIERYDGAINRGKQRANGRIPMEKIDFIQADAKTVVEAFPEHHFDLGVCIGSTHAIGDFSSTIQALKKCVRKDGYILIGEGYWKQSPSPAYLHALGAEESDLKSHYENIQLGQSLGLIPLWSTTASEDDWDHYEWLYAMSIENYCFQNPEDPDCPEMLEKIRAWKQTYNKWGRDTLGFALYLFRN</sequence>
<dbReference type="InterPro" id="IPR025714">
    <property type="entry name" value="Methyltranfer_dom"/>
</dbReference>
<proteinExistence type="predicted"/>
<evidence type="ECO:0000313" key="3">
    <source>
        <dbReference type="Proteomes" id="UP001519293"/>
    </source>
</evidence>
<evidence type="ECO:0000259" key="1">
    <source>
        <dbReference type="Pfam" id="PF13847"/>
    </source>
</evidence>
<reference evidence="2 3" key="1">
    <citation type="submission" date="2021-03" db="EMBL/GenBank/DDBJ databases">
        <title>Genomic Encyclopedia of Type Strains, Phase IV (KMG-IV): sequencing the most valuable type-strain genomes for metagenomic binning, comparative biology and taxonomic classification.</title>
        <authorList>
            <person name="Goeker M."/>
        </authorList>
    </citation>
    <scope>NUCLEOTIDE SEQUENCE [LARGE SCALE GENOMIC DNA]</scope>
    <source>
        <strain evidence="2 3">DSM 26675</strain>
    </source>
</reference>
<dbReference type="InterPro" id="IPR029063">
    <property type="entry name" value="SAM-dependent_MTases_sf"/>
</dbReference>
<feature type="domain" description="Methyltransferase" evidence="1">
    <location>
        <begin position="35"/>
        <end position="147"/>
    </location>
</feature>
<dbReference type="Pfam" id="PF13847">
    <property type="entry name" value="Methyltransf_31"/>
    <property type="match status" value="1"/>
</dbReference>
<keyword evidence="2" id="KW-0830">Ubiquinone</keyword>
<name>A0ABS4RKY8_9BACI</name>
<dbReference type="EMBL" id="JAGIKZ010000030">
    <property type="protein sequence ID" value="MBP2242969.1"/>
    <property type="molecule type" value="Genomic_DNA"/>
</dbReference>
<keyword evidence="3" id="KW-1185">Reference proteome</keyword>
<accession>A0ABS4RKY8</accession>
<dbReference type="RefSeq" id="WP_066392167.1">
    <property type="nucleotide sequence ID" value="NZ_JAGIKZ010000030.1"/>
</dbReference>
<dbReference type="SUPFAM" id="SSF53335">
    <property type="entry name" value="S-adenosyl-L-methionine-dependent methyltransferases"/>
    <property type="match status" value="1"/>
</dbReference>
<dbReference type="CDD" id="cd02440">
    <property type="entry name" value="AdoMet_MTases"/>
    <property type="match status" value="1"/>
</dbReference>
<dbReference type="Gene3D" id="3.40.50.150">
    <property type="entry name" value="Vaccinia Virus protein VP39"/>
    <property type="match status" value="1"/>
</dbReference>
<organism evidence="2 3">
    <name type="scientific">Cytobacillus eiseniae</name>
    <dbReference type="NCBI Taxonomy" id="762947"/>
    <lineage>
        <taxon>Bacteria</taxon>
        <taxon>Bacillati</taxon>
        <taxon>Bacillota</taxon>
        <taxon>Bacilli</taxon>
        <taxon>Bacillales</taxon>
        <taxon>Bacillaceae</taxon>
        <taxon>Cytobacillus</taxon>
    </lineage>
</organism>
<comment type="caution">
    <text evidence="2">The sequence shown here is derived from an EMBL/GenBank/DDBJ whole genome shotgun (WGS) entry which is preliminary data.</text>
</comment>